<sequence length="482" mass="53186">MYRVALPALGMAPAWRKAARRLASHRIAADRIAWSRGEAETGGLFDDLALPDADGPAEVRASKPVIDLLATVICHADPQASALAYQALLRHQRDRLALSNPADPLTLRLTALARSVRRDIHKMHAFLRFRELPGDGPRRRFAAWFEPSHLIEERAAPFFARRFGDMDWMILTPRATLRFDTGGLSFGPPPKARPELPEDASEALWGTYFQNIFNPARVKIAAMKSEMPVKYWKNLPETRLIPQMLADAEGRVAAMRAAMPSQPPAHVARILDRLAAAPLPDLPETLDQAAEAARSCTRCGLCEAATQTVWGEGDPTAPLMIVGEQPGDHEDLQGRPFVGPAGQLLREEMAQADLGPVWLTNAVKHFKFRPRGKLRLHQSPDRGEIEHCRWWLGLERRFVAPRLTVALGGSAAYALTGRADRLSERRGRVERTLDGGDVLVSWHPSYILRLDSRAAGQARQQLRDDLALAGRLAAQGGAAPIA</sequence>
<dbReference type="NCBIfam" id="TIGR03915">
    <property type="entry name" value="SAM_7_link_chp"/>
    <property type="match status" value="1"/>
</dbReference>
<dbReference type="InterPro" id="IPR023875">
    <property type="entry name" value="DNA_repair_put"/>
</dbReference>
<evidence type="ECO:0000313" key="12">
    <source>
        <dbReference type="Proteomes" id="UP000234530"/>
    </source>
</evidence>
<dbReference type="GO" id="GO:0006281">
    <property type="term" value="P:DNA repair"/>
    <property type="evidence" value="ECO:0007669"/>
    <property type="project" value="UniProtKB-KW"/>
</dbReference>
<dbReference type="SMART" id="SM00986">
    <property type="entry name" value="UDG"/>
    <property type="match status" value="1"/>
</dbReference>
<dbReference type="SUPFAM" id="SSF52141">
    <property type="entry name" value="Uracil-DNA glycosylase-like"/>
    <property type="match status" value="1"/>
</dbReference>
<evidence type="ECO:0000256" key="5">
    <source>
        <dbReference type="ARBA" id="ARBA00022763"/>
    </source>
</evidence>
<evidence type="ECO:0000256" key="7">
    <source>
        <dbReference type="ARBA" id="ARBA00023004"/>
    </source>
</evidence>
<keyword evidence="6" id="KW-0378">Hydrolase</keyword>
<comment type="similarity">
    <text evidence="1">Belongs to the uracil-DNA glycosylase (UDG) superfamily. Type 4 (UDGa) family.</text>
</comment>
<keyword evidence="9" id="KW-0234">DNA repair</keyword>
<organism evidence="11 12">
    <name type="scientific">Paracoccus zhejiangensis</name>
    <dbReference type="NCBI Taxonomy" id="1077935"/>
    <lineage>
        <taxon>Bacteria</taxon>
        <taxon>Pseudomonadati</taxon>
        <taxon>Pseudomonadota</taxon>
        <taxon>Alphaproteobacteria</taxon>
        <taxon>Rhodobacterales</taxon>
        <taxon>Paracoccaceae</taxon>
        <taxon>Paracoccus</taxon>
    </lineage>
</organism>
<evidence type="ECO:0000259" key="10">
    <source>
        <dbReference type="SMART" id="SM00986"/>
    </source>
</evidence>
<keyword evidence="5" id="KW-0227">DNA damage</keyword>
<keyword evidence="4" id="KW-0479">Metal-binding</keyword>
<keyword evidence="12" id="KW-1185">Reference proteome</keyword>
<dbReference type="OrthoDB" id="5290748at2"/>
<dbReference type="KEGG" id="pzh:CX676_09260"/>
<dbReference type="Pfam" id="PF03167">
    <property type="entry name" value="UDG"/>
    <property type="match status" value="1"/>
</dbReference>
<reference evidence="11 12" key="1">
    <citation type="journal article" date="2013" name="Antonie Van Leeuwenhoek">
        <title>Paracoccus zhejiangensis sp. nov., isolated from activated sludge in wastewater-treatment system.</title>
        <authorList>
            <person name="Wu Z.G."/>
            <person name="Zhang D.F."/>
            <person name="Liu Y.L."/>
            <person name="Wang F."/>
            <person name="Jiang X."/>
            <person name="Li C."/>
            <person name="Li S.P."/>
            <person name="Hong Q."/>
            <person name="Li W.J."/>
        </authorList>
    </citation>
    <scope>NUCLEOTIDE SEQUENCE [LARGE SCALE GENOMIC DNA]</scope>
    <source>
        <strain evidence="11 12">J6</strain>
    </source>
</reference>
<dbReference type="GO" id="GO:0097506">
    <property type="term" value="F:deaminated base DNA N-glycosylase activity"/>
    <property type="evidence" value="ECO:0007669"/>
    <property type="project" value="UniProtKB-ARBA"/>
</dbReference>
<dbReference type="GO" id="GO:0046872">
    <property type="term" value="F:metal ion binding"/>
    <property type="evidence" value="ECO:0007669"/>
    <property type="project" value="UniProtKB-KW"/>
</dbReference>
<evidence type="ECO:0000313" key="11">
    <source>
        <dbReference type="EMBL" id="AUH64323.1"/>
    </source>
</evidence>
<dbReference type="NCBIfam" id="TIGR03914">
    <property type="entry name" value="UDG_fam_dom"/>
    <property type="match status" value="1"/>
</dbReference>
<dbReference type="SMART" id="SM00987">
    <property type="entry name" value="UreE_C"/>
    <property type="match status" value="1"/>
</dbReference>
<dbReference type="InterPro" id="IPR005122">
    <property type="entry name" value="Uracil-DNA_glycosylase-like"/>
</dbReference>
<evidence type="ECO:0000256" key="9">
    <source>
        <dbReference type="ARBA" id="ARBA00023204"/>
    </source>
</evidence>
<dbReference type="AlphaFoldDB" id="A0A2H5EYH6"/>
<feature type="domain" description="Uracil-DNA glycosylase-like" evidence="10">
    <location>
        <begin position="310"/>
        <end position="467"/>
    </location>
</feature>
<accession>A0A2H5EYH6</accession>
<name>A0A2H5EYH6_9RHOB</name>
<dbReference type="Gene3D" id="3.40.470.10">
    <property type="entry name" value="Uracil-DNA glycosylase-like domain"/>
    <property type="match status" value="1"/>
</dbReference>
<evidence type="ECO:0000256" key="3">
    <source>
        <dbReference type="ARBA" id="ARBA00022485"/>
    </source>
</evidence>
<dbReference type="CDD" id="cd10030">
    <property type="entry name" value="UDG-F4_TTUDGA_SPO1dp_like"/>
    <property type="match status" value="1"/>
</dbReference>
<dbReference type="Proteomes" id="UP000234530">
    <property type="component" value="Chromosome"/>
</dbReference>
<evidence type="ECO:0000256" key="8">
    <source>
        <dbReference type="ARBA" id="ARBA00023014"/>
    </source>
</evidence>
<evidence type="ECO:0000256" key="6">
    <source>
        <dbReference type="ARBA" id="ARBA00022801"/>
    </source>
</evidence>
<dbReference type="InterPro" id="IPR005273">
    <property type="entry name" value="Ura-DNA_glyco_family4"/>
</dbReference>
<dbReference type="PANTHER" id="PTHR33693:SF9">
    <property type="entry name" value="TYPE-4 URACIL-DNA GLYCOSYLASE"/>
    <property type="match status" value="1"/>
</dbReference>
<proteinExistence type="inferred from homology"/>
<keyword evidence="3" id="KW-0004">4Fe-4S</keyword>
<keyword evidence="7" id="KW-0408">Iron</keyword>
<evidence type="ECO:0000256" key="1">
    <source>
        <dbReference type="ARBA" id="ARBA00006521"/>
    </source>
</evidence>
<evidence type="ECO:0000256" key="2">
    <source>
        <dbReference type="ARBA" id="ARBA00019403"/>
    </source>
</evidence>
<dbReference type="Pfam" id="PF13566">
    <property type="entry name" value="DUF4130"/>
    <property type="match status" value="1"/>
</dbReference>
<dbReference type="InterPro" id="IPR025404">
    <property type="entry name" value="DUF4130"/>
</dbReference>
<protein>
    <recommendedName>
        <fullName evidence="2">Type-4 uracil-DNA glycosylase</fullName>
    </recommendedName>
</protein>
<dbReference type="PANTHER" id="PTHR33693">
    <property type="entry name" value="TYPE-5 URACIL-DNA GLYCOSYLASE"/>
    <property type="match status" value="1"/>
</dbReference>
<dbReference type="InterPro" id="IPR051536">
    <property type="entry name" value="UDG_Type-4/5"/>
</dbReference>
<dbReference type="InterPro" id="IPR036895">
    <property type="entry name" value="Uracil-DNA_glycosylase-like_sf"/>
</dbReference>
<evidence type="ECO:0000256" key="4">
    <source>
        <dbReference type="ARBA" id="ARBA00022723"/>
    </source>
</evidence>
<dbReference type="GO" id="GO:0051539">
    <property type="term" value="F:4 iron, 4 sulfur cluster binding"/>
    <property type="evidence" value="ECO:0007669"/>
    <property type="project" value="UniProtKB-KW"/>
</dbReference>
<keyword evidence="8" id="KW-0411">Iron-sulfur</keyword>
<gene>
    <name evidence="11" type="ORF">CX676_09260</name>
</gene>
<dbReference type="EMBL" id="CP025430">
    <property type="protein sequence ID" value="AUH64323.1"/>
    <property type="molecule type" value="Genomic_DNA"/>
</dbReference>
<dbReference type="RefSeq" id="WP_101752360.1">
    <property type="nucleotide sequence ID" value="NZ_CP025430.1"/>
</dbReference>